<keyword evidence="1" id="KW-0732">Signal</keyword>
<dbReference type="Pfam" id="PF05193">
    <property type="entry name" value="Peptidase_M16_C"/>
    <property type="match status" value="1"/>
</dbReference>
<reference evidence="4 5" key="1">
    <citation type="submission" date="2019-10" db="EMBL/GenBank/DDBJ databases">
        <title>Draft whole-genome sequence of the purple nonsulfur photosynthetic bacterium Roseospira navarrensis DSM 15114.</title>
        <authorList>
            <person name="Kyndt J.A."/>
            <person name="Meyer T.E."/>
        </authorList>
    </citation>
    <scope>NUCLEOTIDE SEQUENCE [LARGE SCALE GENOMIC DNA]</scope>
    <source>
        <strain evidence="4 5">DSM 15114</strain>
    </source>
</reference>
<dbReference type="Gene3D" id="3.30.830.10">
    <property type="entry name" value="Metalloenzyme, LuxS/M16 peptidase-like"/>
    <property type="match status" value="2"/>
</dbReference>
<evidence type="ECO:0000313" key="4">
    <source>
        <dbReference type="EMBL" id="MQX35634.1"/>
    </source>
</evidence>
<name>A0A7X2D1W4_9PROT</name>
<dbReference type="AlphaFoldDB" id="A0A7X2D1W4"/>
<feature type="signal peptide" evidence="1">
    <location>
        <begin position="1"/>
        <end position="18"/>
    </location>
</feature>
<dbReference type="PANTHER" id="PTHR11851">
    <property type="entry name" value="METALLOPROTEASE"/>
    <property type="match status" value="1"/>
</dbReference>
<dbReference type="InterPro" id="IPR011765">
    <property type="entry name" value="Pept_M16_N"/>
</dbReference>
<dbReference type="PANTHER" id="PTHR11851:SF224">
    <property type="entry name" value="PROCESSING PROTEASE"/>
    <property type="match status" value="1"/>
</dbReference>
<protein>
    <submittedName>
        <fullName evidence="4">Insulinase family protein</fullName>
    </submittedName>
</protein>
<dbReference type="OrthoDB" id="9811314at2"/>
<dbReference type="InterPro" id="IPR007863">
    <property type="entry name" value="Peptidase_M16_C"/>
</dbReference>
<accession>A0A7X2D1W4</accession>
<feature type="chain" id="PRO_5031532987" evidence="1">
    <location>
        <begin position="19"/>
        <end position="435"/>
    </location>
</feature>
<dbReference type="InterPro" id="IPR011249">
    <property type="entry name" value="Metalloenz_LuxS/M16"/>
</dbReference>
<organism evidence="4 5">
    <name type="scientific">Roseospira navarrensis</name>
    <dbReference type="NCBI Taxonomy" id="140058"/>
    <lineage>
        <taxon>Bacteria</taxon>
        <taxon>Pseudomonadati</taxon>
        <taxon>Pseudomonadota</taxon>
        <taxon>Alphaproteobacteria</taxon>
        <taxon>Rhodospirillales</taxon>
        <taxon>Rhodospirillaceae</taxon>
        <taxon>Roseospira</taxon>
    </lineage>
</organism>
<comment type="caution">
    <text evidence="4">The sequence shown here is derived from an EMBL/GenBank/DDBJ whole genome shotgun (WGS) entry which is preliminary data.</text>
</comment>
<evidence type="ECO:0000259" key="3">
    <source>
        <dbReference type="Pfam" id="PF05193"/>
    </source>
</evidence>
<gene>
    <name evidence="4" type="ORF">GHC57_03795</name>
</gene>
<dbReference type="EMBL" id="WIVE01000006">
    <property type="protein sequence ID" value="MQX35634.1"/>
    <property type="molecule type" value="Genomic_DNA"/>
</dbReference>
<dbReference type="SUPFAM" id="SSF63411">
    <property type="entry name" value="LuxS/MPP-like metallohydrolase"/>
    <property type="match status" value="2"/>
</dbReference>
<dbReference type="GO" id="GO:0046872">
    <property type="term" value="F:metal ion binding"/>
    <property type="evidence" value="ECO:0007669"/>
    <property type="project" value="InterPro"/>
</dbReference>
<keyword evidence="5" id="KW-1185">Reference proteome</keyword>
<feature type="domain" description="Peptidase M16 C-terminal" evidence="3">
    <location>
        <begin position="185"/>
        <end position="360"/>
    </location>
</feature>
<evidence type="ECO:0000256" key="1">
    <source>
        <dbReference type="SAM" id="SignalP"/>
    </source>
</evidence>
<feature type="domain" description="Peptidase M16 N-terminal" evidence="2">
    <location>
        <begin position="36"/>
        <end position="178"/>
    </location>
</feature>
<proteinExistence type="predicted"/>
<evidence type="ECO:0000259" key="2">
    <source>
        <dbReference type="Pfam" id="PF00675"/>
    </source>
</evidence>
<dbReference type="InterPro" id="IPR050361">
    <property type="entry name" value="MPP/UQCRC_Complex"/>
</dbReference>
<dbReference type="Proteomes" id="UP000434582">
    <property type="component" value="Unassembled WGS sequence"/>
</dbReference>
<evidence type="ECO:0000313" key="5">
    <source>
        <dbReference type="Proteomes" id="UP000434582"/>
    </source>
</evidence>
<sequence length="435" mass="46621">MAGLVALVLLVAPPQARAIEVETLQTPGGLTAWLVQDTANPMVTIEFAFDGGAALDPDGKAGLAYMVSGLLDEGAGDMDSRTFQRRLAALAIELDFDAGRDSFGGTVKTLTEHLDEALGLLRVALSEPRFDPDAVERIRGQVLAGLRYAQNDPQEIASRAWFQAMFPDHPYRHAVEGTADSVAAITVDDLKTFARRHLTRDRLTIGVSGDVSAEVLGPMLDTAFGALPGASDLPAVPEAAPAADGRTVVIEQAVPQSVAMFGQPGIARSDPDWYTAYVVNYILGGGGFSSRLVEEVREERGLAYSVYSYLMPYDHAPVWIGGVATNNARMGESLDLIRAEWARMAENGPGEAELADAKTYLTGAWPLRFTSTGAIARILVAMQKEGLPISYLDDRNTYIEAVTLEDARRIADRLMDPQALTTVVVGQPEGVTASN</sequence>
<dbReference type="Pfam" id="PF00675">
    <property type="entry name" value="Peptidase_M16"/>
    <property type="match status" value="1"/>
</dbReference>